<dbReference type="GO" id="GO:0043625">
    <property type="term" value="C:delta DNA polymerase complex"/>
    <property type="evidence" value="ECO:0007669"/>
    <property type="project" value="TreeGrafter"/>
</dbReference>
<dbReference type="InterPro" id="IPR007218">
    <property type="entry name" value="DNA_pol_delta_4"/>
</dbReference>
<proteinExistence type="predicted"/>
<sequence length="106" mass="12137">MSNTLVTDTYKQTKRVSRSSSKSADTKTCADSAPSTSESKFERDIELLKSFDLTLEYGPCTGISRLERWSRAEKHGLNPPQSVYNLLQLHADDDNYKQNLWKDYDL</sequence>
<dbReference type="Proteomes" id="UP001347796">
    <property type="component" value="Unassembled WGS sequence"/>
</dbReference>
<feature type="region of interest" description="Disordered" evidence="1">
    <location>
        <begin position="1"/>
        <end position="40"/>
    </location>
</feature>
<dbReference type="GO" id="GO:0006261">
    <property type="term" value="P:DNA-templated DNA replication"/>
    <property type="evidence" value="ECO:0007669"/>
    <property type="project" value="TreeGrafter"/>
</dbReference>
<feature type="compositionally biased region" description="Polar residues" evidence="1">
    <location>
        <begin position="1"/>
        <end position="10"/>
    </location>
</feature>
<organism evidence="2 3">
    <name type="scientific">Patella caerulea</name>
    <name type="common">Rayed Mediterranean limpet</name>
    <dbReference type="NCBI Taxonomy" id="87958"/>
    <lineage>
        <taxon>Eukaryota</taxon>
        <taxon>Metazoa</taxon>
        <taxon>Spiralia</taxon>
        <taxon>Lophotrochozoa</taxon>
        <taxon>Mollusca</taxon>
        <taxon>Gastropoda</taxon>
        <taxon>Patellogastropoda</taxon>
        <taxon>Patelloidea</taxon>
        <taxon>Patellidae</taxon>
        <taxon>Patella</taxon>
    </lineage>
</organism>
<keyword evidence="3" id="KW-1185">Reference proteome</keyword>
<accession>A0AAN8KCM3</accession>
<evidence type="ECO:0000313" key="3">
    <source>
        <dbReference type="Proteomes" id="UP001347796"/>
    </source>
</evidence>
<name>A0AAN8KCM3_PATCE</name>
<dbReference type="AlphaFoldDB" id="A0AAN8KCM3"/>
<evidence type="ECO:0000313" key="2">
    <source>
        <dbReference type="EMBL" id="KAK6192687.1"/>
    </source>
</evidence>
<dbReference type="EMBL" id="JAZGQO010000002">
    <property type="protein sequence ID" value="KAK6192687.1"/>
    <property type="molecule type" value="Genomic_DNA"/>
</dbReference>
<evidence type="ECO:0000256" key="1">
    <source>
        <dbReference type="SAM" id="MobiDB-lite"/>
    </source>
</evidence>
<dbReference type="PANTHER" id="PTHR14303">
    <property type="entry name" value="DNA POLYMERASE DELTA SUBUNIT 4"/>
    <property type="match status" value="1"/>
</dbReference>
<comment type="caution">
    <text evidence="2">The sequence shown here is derived from an EMBL/GenBank/DDBJ whole genome shotgun (WGS) entry which is preliminary data.</text>
</comment>
<gene>
    <name evidence="2" type="ORF">SNE40_004116</name>
</gene>
<evidence type="ECO:0008006" key="4">
    <source>
        <dbReference type="Google" id="ProtNLM"/>
    </source>
</evidence>
<dbReference type="GO" id="GO:0000731">
    <property type="term" value="P:DNA synthesis involved in DNA repair"/>
    <property type="evidence" value="ECO:0007669"/>
    <property type="project" value="InterPro"/>
</dbReference>
<reference evidence="2 3" key="1">
    <citation type="submission" date="2024-01" db="EMBL/GenBank/DDBJ databases">
        <title>The genome of the rayed Mediterranean limpet Patella caerulea (Linnaeus, 1758).</title>
        <authorList>
            <person name="Anh-Thu Weber A."/>
            <person name="Halstead-Nussloch G."/>
        </authorList>
    </citation>
    <scope>NUCLEOTIDE SEQUENCE [LARGE SCALE GENOMIC DNA]</scope>
    <source>
        <strain evidence="2">AATW-2023a</strain>
        <tissue evidence="2">Whole specimen</tissue>
    </source>
</reference>
<dbReference type="Pfam" id="PF04081">
    <property type="entry name" value="DNA_pol_delta_4"/>
    <property type="match status" value="1"/>
</dbReference>
<dbReference type="GO" id="GO:0003887">
    <property type="term" value="F:DNA-directed DNA polymerase activity"/>
    <property type="evidence" value="ECO:0007669"/>
    <property type="project" value="TreeGrafter"/>
</dbReference>
<protein>
    <recommendedName>
        <fullName evidence="4">DNA polymerase delta subunit 4</fullName>
    </recommendedName>
</protein>
<dbReference type="PANTHER" id="PTHR14303:SF0">
    <property type="entry name" value="DNA POLYMERASE DELTA SUBUNIT 4"/>
    <property type="match status" value="1"/>
</dbReference>